<name>A0A8T9ZZX8_9EURY</name>
<gene>
    <name evidence="2" type="ORF">MW046_06725</name>
</gene>
<keyword evidence="3" id="KW-1185">Reference proteome</keyword>
<evidence type="ECO:0000256" key="1">
    <source>
        <dbReference type="SAM" id="MobiDB-lite"/>
    </source>
</evidence>
<accession>A0A8T9ZZX8</accession>
<dbReference type="EMBL" id="CP096019">
    <property type="protein sequence ID" value="UPM41688.1"/>
    <property type="molecule type" value="Genomic_DNA"/>
</dbReference>
<feature type="region of interest" description="Disordered" evidence="1">
    <location>
        <begin position="1"/>
        <end position="30"/>
    </location>
</feature>
<evidence type="ECO:0000313" key="2">
    <source>
        <dbReference type="EMBL" id="UPM41688.1"/>
    </source>
</evidence>
<sequence>MQIFCGSGGRRPPERKKGGCERQRGDLDGLRQQYPEVARVVGEPPALHADD</sequence>
<feature type="compositionally biased region" description="Basic and acidic residues" evidence="1">
    <location>
        <begin position="11"/>
        <end position="29"/>
    </location>
</feature>
<proteinExistence type="predicted"/>
<dbReference type="KEGG" id="haad:MW046_06725"/>
<dbReference type="RefSeq" id="WP_247992368.1">
    <property type="nucleotide sequence ID" value="NZ_CP096019.1"/>
</dbReference>
<dbReference type="AlphaFoldDB" id="A0A8T9ZZX8"/>
<organism evidence="2 3">
    <name type="scientific">Halocatena salina</name>
    <dbReference type="NCBI Taxonomy" id="2934340"/>
    <lineage>
        <taxon>Archaea</taxon>
        <taxon>Methanobacteriati</taxon>
        <taxon>Methanobacteriota</taxon>
        <taxon>Stenosarchaea group</taxon>
        <taxon>Halobacteria</taxon>
        <taxon>Halobacteriales</taxon>
        <taxon>Natronomonadaceae</taxon>
        <taxon>Halocatena</taxon>
    </lineage>
</organism>
<dbReference type="GeneID" id="71927726"/>
<evidence type="ECO:0000313" key="3">
    <source>
        <dbReference type="Proteomes" id="UP000831768"/>
    </source>
</evidence>
<dbReference type="Proteomes" id="UP000831768">
    <property type="component" value="Chromosome"/>
</dbReference>
<protein>
    <submittedName>
        <fullName evidence="2">Uncharacterized protein</fullName>
    </submittedName>
</protein>
<reference evidence="2" key="1">
    <citation type="submission" date="2022-04" db="EMBL/GenBank/DDBJ databases">
        <title>Halocatena sp. nov., isolated from a salt lake.</title>
        <authorList>
            <person name="Cui H.-L."/>
        </authorList>
    </citation>
    <scope>NUCLEOTIDE SEQUENCE</scope>
    <source>
        <strain evidence="2">AD-1</strain>
    </source>
</reference>